<feature type="domain" description="Response regulatory" evidence="15">
    <location>
        <begin position="671"/>
        <end position="787"/>
    </location>
</feature>
<keyword evidence="9" id="KW-0418">Kinase</keyword>
<dbReference type="SMART" id="SM00448">
    <property type="entry name" value="REC"/>
    <property type="match status" value="1"/>
</dbReference>
<comment type="catalytic activity">
    <reaction evidence="1">
        <text>ATP + protein L-histidine = ADP + protein N-phospho-L-histidine.</text>
        <dbReference type="EC" id="2.7.13.3"/>
    </reaction>
</comment>
<keyword evidence="5" id="KW-0597">Phosphoprotein</keyword>
<dbReference type="InterPro" id="IPR004358">
    <property type="entry name" value="Sig_transdc_His_kin-like_C"/>
</dbReference>
<dbReference type="Pfam" id="PF01590">
    <property type="entry name" value="GAF"/>
    <property type="match status" value="1"/>
</dbReference>
<dbReference type="SUPFAM" id="SSF47226">
    <property type="entry name" value="Histidine-containing phosphotransfer domain, HPT domain"/>
    <property type="match status" value="1"/>
</dbReference>
<evidence type="ECO:0000256" key="4">
    <source>
        <dbReference type="ARBA" id="ARBA00022475"/>
    </source>
</evidence>
<keyword evidence="13" id="KW-0472">Membrane</keyword>
<dbReference type="InterPro" id="IPR013656">
    <property type="entry name" value="PAS_4"/>
</dbReference>
<keyword evidence="7" id="KW-0812">Transmembrane</keyword>
<dbReference type="InterPro" id="IPR036097">
    <property type="entry name" value="HisK_dim/P_sf"/>
</dbReference>
<evidence type="ECO:0000256" key="3">
    <source>
        <dbReference type="ARBA" id="ARBA00012438"/>
    </source>
</evidence>
<evidence type="ECO:0000259" key="14">
    <source>
        <dbReference type="PROSITE" id="PS50109"/>
    </source>
</evidence>
<evidence type="ECO:0000256" key="2">
    <source>
        <dbReference type="ARBA" id="ARBA00004651"/>
    </source>
</evidence>
<dbReference type="InterPro" id="IPR003018">
    <property type="entry name" value="GAF"/>
</dbReference>
<dbReference type="EMBL" id="CAFBMX010000002">
    <property type="protein sequence ID" value="CAB4921254.1"/>
    <property type="molecule type" value="Genomic_DNA"/>
</dbReference>
<keyword evidence="6" id="KW-0808">Transferase</keyword>
<dbReference type="FunFam" id="1.10.287.130:FF:000002">
    <property type="entry name" value="Two-component osmosensing histidine kinase"/>
    <property type="match status" value="1"/>
</dbReference>
<dbReference type="InterPro" id="IPR036641">
    <property type="entry name" value="HPT_dom_sf"/>
</dbReference>
<dbReference type="InterPro" id="IPR036890">
    <property type="entry name" value="HATPase_C_sf"/>
</dbReference>
<evidence type="ECO:0000259" key="16">
    <source>
        <dbReference type="PROSITE" id="PS50894"/>
    </source>
</evidence>
<keyword evidence="10" id="KW-0067">ATP-binding</keyword>
<dbReference type="PROSITE" id="PS50109">
    <property type="entry name" value="HIS_KIN"/>
    <property type="match status" value="1"/>
</dbReference>
<dbReference type="SUPFAM" id="SSF52172">
    <property type="entry name" value="CheY-like"/>
    <property type="match status" value="1"/>
</dbReference>
<dbReference type="CDD" id="cd17546">
    <property type="entry name" value="REC_hyHK_CKI1_RcsC-like"/>
    <property type="match status" value="1"/>
</dbReference>
<comment type="subcellular location">
    <subcellularLocation>
        <location evidence="2">Cell membrane</location>
        <topology evidence="2">Multi-pass membrane protein</topology>
    </subcellularLocation>
</comment>
<feature type="domain" description="Histidine kinase" evidence="14">
    <location>
        <begin position="327"/>
        <end position="548"/>
    </location>
</feature>
<dbReference type="SMART" id="SM00388">
    <property type="entry name" value="HisKA"/>
    <property type="match status" value="1"/>
</dbReference>
<keyword evidence="12" id="KW-0902">Two-component regulatory system</keyword>
<evidence type="ECO:0000256" key="9">
    <source>
        <dbReference type="ARBA" id="ARBA00022777"/>
    </source>
</evidence>
<dbReference type="PRINTS" id="PR00344">
    <property type="entry name" value="BCTRLSENSOR"/>
</dbReference>
<dbReference type="InterPro" id="IPR011006">
    <property type="entry name" value="CheY-like_superfamily"/>
</dbReference>
<evidence type="ECO:0000256" key="8">
    <source>
        <dbReference type="ARBA" id="ARBA00022741"/>
    </source>
</evidence>
<evidence type="ECO:0000259" key="15">
    <source>
        <dbReference type="PROSITE" id="PS50110"/>
    </source>
</evidence>
<dbReference type="SMART" id="SM00073">
    <property type="entry name" value="HPT"/>
    <property type="match status" value="1"/>
</dbReference>
<dbReference type="SUPFAM" id="SSF55781">
    <property type="entry name" value="GAF domain-like"/>
    <property type="match status" value="1"/>
</dbReference>
<keyword evidence="4" id="KW-1003">Cell membrane</keyword>
<dbReference type="Gene3D" id="1.10.287.130">
    <property type="match status" value="1"/>
</dbReference>
<protein>
    <recommendedName>
        <fullName evidence="3">histidine kinase</fullName>
        <ecNumber evidence="3">2.7.13.3</ecNumber>
    </recommendedName>
</protein>
<dbReference type="GO" id="GO:0005524">
    <property type="term" value="F:ATP binding"/>
    <property type="evidence" value="ECO:0007669"/>
    <property type="project" value="UniProtKB-KW"/>
</dbReference>
<dbReference type="Pfam" id="PF01627">
    <property type="entry name" value="Hpt"/>
    <property type="match status" value="1"/>
</dbReference>
<dbReference type="SUPFAM" id="SSF47384">
    <property type="entry name" value="Homodimeric domain of signal transducing histidine kinase"/>
    <property type="match status" value="1"/>
</dbReference>
<dbReference type="CDD" id="cd00082">
    <property type="entry name" value="HisKA"/>
    <property type="match status" value="1"/>
</dbReference>
<evidence type="ECO:0000256" key="5">
    <source>
        <dbReference type="ARBA" id="ARBA00022553"/>
    </source>
</evidence>
<feature type="domain" description="HPt" evidence="16">
    <location>
        <begin position="813"/>
        <end position="910"/>
    </location>
</feature>
<dbReference type="Pfam" id="PF02518">
    <property type="entry name" value="HATPase_c"/>
    <property type="match status" value="1"/>
</dbReference>
<accession>A0A6J7HMS7</accession>
<dbReference type="PROSITE" id="PS50894">
    <property type="entry name" value="HPT"/>
    <property type="match status" value="1"/>
</dbReference>
<evidence type="ECO:0000256" key="10">
    <source>
        <dbReference type="ARBA" id="ARBA00022840"/>
    </source>
</evidence>
<dbReference type="SMART" id="SM00387">
    <property type="entry name" value="HATPase_c"/>
    <property type="match status" value="1"/>
</dbReference>
<dbReference type="SUPFAM" id="SSF55785">
    <property type="entry name" value="PYP-like sensor domain (PAS domain)"/>
    <property type="match status" value="1"/>
</dbReference>
<dbReference type="InterPro" id="IPR001789">
    <property type="entry name" value="Sig_transdc_resp-reg_receiver"/>
</dbReference>
<dbReference type="PANTHER" id="PTHR45339">
    <property type="entry name" value="HYBRID SIGNAL TRANSDUCTION HISTIDINE KINASE J"/>
    <property type="match status" value="1"/>
</dbReference>
<name>A0A6J7HMS7_9ZZZZ</name>
<organism evidence="17">
    <name type="scientific">freshwater metagenome</name>
    <dbReference type="NCBI Taxonomy" id="449393"/>
    <lineage>
        <taxon>unclassified sequences</taxon>
        <taxon>metagenomes</taxon>
        <taxon>ecological metagenomes</taxon>
    </lineage>
</organism>
<dbReference type="Gene3D" id="3.30.450.20">
    <property type="entry name" value="PAS domain"/>
    <property type="match status" value="1"/>
</dbReference>
<dbReference type="GO" id="GO:0005886">
    <property type="term" value="C:plasma membrane"/>
    <property type="evidence" value="ECO:0007669"/>
    <property type="project" value="UniProtKB-SubCell"/>
</dbReference>
<proteinExistence type="predicted"/>
<gene>
    <name evidence="17" type="ORF">UFOPK3674_00568</name>
</gene>
<dbReference type="CDD" id="cd00088">
    <property type="entry name" value="HPT"/>
    <property type="match status" value="1"/>
</dbReference>
<evidence type="ECO:0000256" key="11">
    <source>
        <dbReference type="ARBA" id="ARBA00022989"/>
    </source>
</evidence>
<dbReference type="Pfam" id="PF00072">
    <property type="entry name" value="Response_reg"/>
    <property type="match status" value="1"/>
</dbReference>
<evidence type="ECO:0000256" key="6">
    <source>
        <dbReference type="ARBA" id="ARBA00022679"/>
    </source>
</evidence>
<dbReference type="Pfam" id="PF00512">
    <property type="entry name" value="HisKA"/>
    <property type="match status" value="1"/>
</dbReference>
<dbReference type="PROSITE" id="PS50110">
    <property type="entry name" value="RESPONSE_REGULATORY"/>
    <property type="match status" value="1"/>
</dbReference>
<dbReference type="InterPro" id="IPR005467">
    <property type="entry name" value="His_kinase_dom"/>
</dbReference>
<evidence type="ECO:0000256" key="1">
    <source>
        <dbReference type="ARBA" id="ARBA00000085"/>
    </source>
</evidence>
<dbReference type="AlphaFoldDB" id="A0A6J7HMS7"/>
<dbReference type="InterPro" id="IPR035965">
    <property type="entry name" value="PAS-like_dom_sf"/>
</dbReference>
<evidence type="ECO:0000256" key="12">
    <source>
        <dbReference type="ARBA" id="ARBA00023012"/>
    </source>
</evidence>
<keyword evidence="8" id="KW-0547">Nucleotide-binding</keyword>
<dbReference type="Gene3D" id="3.40.50.2300">
    <property type="match status" value="1"/>
</dbReference>
<evidence type="ECO:0000256" key="7">
    <source>
        <dbReference type="ARBA" id="ARBA00022692"/>
    </source>
</evidence>
<evidence type="ECO:0000313" key="17">
    <source>
        <dbReference type="EMBL" id="CAB4921254.1"/>
    </source>
</evidence>
<dbReference type="Gene3D" id="3.30.450.40">
    <property type="match status" value="1"/>
</dbReference>
<dbReference type="PANTHER" id="PTHR45339:SF1">
    <property type="entry name" value="HYBRID SIGNAL TRANSDUCTION HISTIDINE KINASE J"/>
    <property type="match status" value="1"/>
</dbReference>
<dbReference type="CDD" id="cd16922">
    <property type="entry name" value="HATPase_EvgS-ArcB-TorS-like"/>
    <property type="match status" value="1"/>
</dbReference>
<dbReference type="Gene3D" id="1.20.120.160">
    <property type="entry name" value="HPT domain"/>
    <property type="match status" value="1"/>
</dbReference>
<keyword evidence="11" id="KW-1133">Transmembrane helix</keyword>
<dbReference type="SUPFAM" id="SSF55874">
    <property type="entry name" value="ATPase domain of HSP90 chaperone/DNA topoisomerase II/histidine kinase"/>
    <property type="match status" value="1"/>
</dbReference>
<reference evidence="17" key="1">
    <citation type="submission" date="2020-05" db="EMBL/GenBank/DDBJ databases">
        <authorList>
            <person name="Chiriac C."/>
            <person name="Salcher M."/>
            <person name="Ghai R."/>
            <person name="Kavagutti S V."/>
        </authorList>
    </citation>
    <scope>NUCLEOTIDE SEQUENCE</scope>
</reference>
<sequence>MTANPLNPAQSGVAGERVRLGAVLDGIGAGVLVEDEQRRIAYVNQEFCQIFAIPAAPESLSGFDCVAAVEAAKGLLVDPDGFVTRVDEILTLREIVRDEPLAFADGRYFERDFVPLEIDGVGVGNLWVYWDVTQRVREEQGALRHDRAATAVLAVITDAEVPLAERQQRLLAAGCELLGLEVGVITRHVDGESELLAVRDPDGRIETGTRMPLSQVFGASDDLAIEPVIVLRADSPQAARLPILQRFGFEACVDVPIVADGVRTGTLVFAGSTPRSAPFPEREISLTRLMALWIGTDRSRRAAIRDLAGARDAALEAGRLKSEFLATMSHELRTPMNGVIGAADLLRDTALDDAQAELVRLVHQSSHALLSIVDDVLDTAKVEAGRLDLVDEPFELREVVESAAQVPAPQARARGLTLTTAVDPVIPAVLIGDPGRLRQILVNVIGNAVKFTDHGEVVVEATLLERDGDTAALEIAVTDTGIGIPEAARDRLFEPFVQADAGPARRHGGTGLGLVISERLATLMGGGIELESVEGEGTTVRIQVRLLTAASQPPIARPLAGRRILLHAPTARAQHALARTLEALGAEVRTDASGDDASALGADAAVLAAEPGGSATAGLPTVVLGPVDDGLLLPVRAERLALAVLEALGETVPQDRPRASTEPLRPGSAARVLIVEDNEVNRTLLERQLERLDVAADVAVDGHEAIAAAARQHYAVILMDLRMPGLDGLAVARAIRAAEQGVRVPIVAVTANATAGDRDDALAAGMDDHLPKPVTLASLREVLARWLPATAGDERSDAGIHAALDRLADELGGAEQVRRLAGIWKDELPKRLAEIASGAQAPDAQALSRAAHTLRGASSIFGAERVGELCHAIEVAASAGPASSGLRLDEALLADLVTACDAARIVIDAWVEETSAP</sequence>
<dbReference type="InterPro" id="IPR029016">
    <property type="entry name" value="GAF-like_dom_sf"/>
</dbReference>
<dbReference type="InterPro" id="IPR008207">
    <property type="entry name" value="Sig_transdc_His_kin_Hpt_dom"/>
</dbReference>
<dbReference type="InterPro" id="IPR003594">
    <property type="entry name" value="HATPase_dom"/>
</dbReference>
<dbReference type="GO" id="GO:0000155">
    <property type="term" value="F:phosphorelay sensor kinase activity"/>
    <property type="evidence" value="ECO:0007669"/>
    <property type="project" value="InterPro"/>
</dbReference>
<dbReference type="Gene3D" id="3.30.565.10">
    <property type="entry name" value="Histidine kinase-like ATPase, C-terminal domain"/>
    <property type="match status" value="1"/>
</dbReference>
<dbReference type="EC" id="2.7.13.3" evidence="3"/>
<dbReference type="InterPro" id="IPR003661">
    <property type="entry name" value="HisK_dim/P_dom"/>
</dbReference>
<evidence type="ECO:0000256" key="13">
    <source>
        <dbReference type="ARBA" id="ARBA00023136"/>
    </source>
</evidence>
<dbReference type="Pfam" id="PF08448">
    <property type="entry name" value="PAS_4"/>
    <property type="match status" value="1"/>
</dbReference>
<dbReference type="FunFam" id="3.30.565.10:FF:000010">
    <property type="entry name" value="Sensor histidine kinase RcsC"/>
    <property type="match status" value="1"/>
</dbReference>